<keyword evidence="3" id="KW-1185">Reference proteome</keyword>
<evidence type="ECO:0000313" key="2">
    <source>
        <dbReference type="EMBL" id="GHE69330.1"/>
    </source>
</evidence>
<evidence type="ECO:0000313" key="3">
    <source>
        <dbReference type="Proteomes" id="UP000641386"/>
    </source>
</evidence>
<feature type="region of interest" description="Disordered" evidence="1">
    <location>
        <begin position="103"/>
        <end position="153"/>
    </location>
</feature>
<comment type="caution">
    <text evidence="2">The sequence shown here is derived from an EMBL/GenBank/DDBJ whole genome shotgun (WGS) entry which is preliminary data.</text>
</comment>
<proteinExistence type="predicted"/>
<organism evidence="2 3">
    <name type="scientific">Streptomyces spiralis</name>
    <dbReference type="NCBI Taxonomy" id="66376"/>
    <lineage>
        <taxon>Bacteria</taxon>
        <taxon>Bacillati</taxon>
        <taxon>Actinomycetota</taxon>
        <taxon>Actinomycetes</taxon>
        <taxon>Kitasatosporales</taxon>
        <taxon>Streptomycetaceae</taxon>
        <taxon>Streptomyces</taxon>
    </lineage>
</organism>
<reference evidence="2" key="1">
    <citation type="journal article" date="2014" name="Int. J. Syst. Evol. Microbiol.">
        <title>Complete genome sequence of Corynebacterium casei LMG S-19264T (=DSM 44701T), isolated from a smear-ripened cheese.</title>
        <authorList>
            <consortium name="US DOE Joint Genome Institute (JGI-PGF)"/>
            <person name="Walter F."/>
            <person name="Albersmeier A."/>
            <person name="Kalinowski J."/>
            <person name="Ruckert C."/>
        </authorList>
    </citation>
    <scope>NUCLEOTIDE SEQUENCE</scope>
    <source>
        <strain evidence="2">JCM 3302</strain>
    </source>
</reference>
<feature type="region of interest" description="Disordered" evidence="1">
    <location>
        <begin position="1"/>
        <end position="66"/>
    </location>
</feature>
<protein>
    <submittedName>
        <fullName evidence="2">Uncharacterized protein</fullName>
    </submittedName>
</protein>
<name>A0A918ZUW8_9ACTN</name>
<dbReference type="Proteomes" id="UP000641386">
    <property type="component" value="Unassembled WGS sequence"/>
</dbReference>
<sequence length="153" mass="17172">MLRSLRCGNIEDGAPRRGTRQVRRRATIRGCSGEREGVRRKRDGREPRHLPAEVRNPAELLPPPVEVGEDEGALALMDTMAVDALEGADFVDHYTEALEQVIEAKREHRESSAAPEPEAEPGRVLLPRGPVDRSQRRLSDSRRRLVTSTLSHR</sequence>
<feature type="compositionally biased region" description="Basic and acidic residues" evidence="1">
    <location>
        <begin position="32"/>
        <end position="52"/>
    </location>
</feature>
<feature type="compositionally biased region" description="Basic and acidic residues" evidence="1">
    <location>
        <begin position="130"/>
        <end position="143"/>
    </location>
</feature>
<dbReference type="AlphaFoldDB" id="A0A918ZUW8"/>
<feature type="compositionally biased region" description="Basic residues" evidence="1">
    <location>
        <begin position="17"/>
        <end position="27"/>
    </location>
</feature>
<evidence type="ECO:0000256" key="1">
    <source>
        <dbReference type="SAM" id="MobiDB-lite"/>
    </source>
</evidence>
<accession>A0A918ZUW8</accession>
<dbReference type="EMBL" id="BNBC01000008">
    <property type="protein sequence ID" value="GHE69330.1"/>
    <property type="molecule type" value="Genomic_DNA"/>
</dbReference>
<reference evidence="2" key="2">
    <citation type="submission" date="2020-09" db="EMBL/GenBank/DDBJ databases">
        <authorList>
            <person name="Sun Q."/>
            <person name="Ohkuma M."/>
        </authorList>
    </citation>
    <scope>NUCLEOTIDE SEQUENCE</scope>
    <source>
        <strain evidence="2">JCM 3302</strain>
    </source>
</reference>
<gene>
    <name evidence="2" type="ORF">GCM10014715_23990</name>
</gene>